<sequence length="209" mass="23191">MLRSPAFLATLTFLAVALGARVAQAPWTEQFPGSYPRVHAPADARFEFLPDEIRIHLDEETKSGRIIVFAHAADGSLLGLLKPIVDGAVTVRRGDLADYRLAVRGREVGEHRLLKAMDRYVEREDMLERILDARAKGLRFGVQRCLYPICNRCLDGCKSVMRGDFPISMRVGERGNVEPVFAKGSCPRCGKCFVWCPSGVIRDSGSLTN</sequence>
<dbReference type="InterPro" id="IPR017896">
    <property type="entry name" value="4Fe4S_Fe-S-bd"/>
</dbReference>
<feature type="domain" description="4Fe-4S ferredoxin-type" evidence="2">
    <location>
        <begin position="177"/>
        <end position="206"/>
    </location>
</feature>
<evidence type="ECO:0000313" key="4">
    <source>
        <dbReference type="Proteomes" id="UP000007089"/>
    </source>
</evidence>
<dbReference type="PROSITE" id="PS51379">
    <property type="entry name" value="4FE4S_FER_2"/>
    <property type="match status" value="1"/>
</dbReference>
<dbReference type="RefSeq" id="WP_012631773.1">
    <property type="nucleotide sequence ID" value="NC_011891.1"/>
</dbReference>
<dbReference type="KEGG" id="acp:A2cp1_0361"/>
<reference evidence="3" key="1">
    <citation type="submission" date="2009-01" db="EMBL/GenBank/DDBJ databases">
        <title>Complete sequence of Anaeromyxobacter dehalogenans 2CP-1.</title>
        <authorList>
            <consortium name="US DOE Joint Genome Institute"/>
            <person name="Lucas S."/>
            <person name="Copeland A."/>
            <person name="Lapidus A."/>
            <person name="Glavina del Rio T."/>
            <person name="Dalin E."/>
            <person name="Tice H."/>
            <person name="Bruce D."/>
            <person name="Goodwin L."/>
            <person name="Pitluck S."/>
            <person name="Saunders E."/>
            <person name="Brettin T."/>
            <person name="Detter J.C."/>
            <person name="Han C."/>
            <person name="Larimer F."/>
            <person name="Land M."/>
            <person name="Hauser L."/>
            <person name="Kyrpides N."/>
            <person name="Ovchinnikova G."/>
            <person name="Beliaev A.S."/>
            <person name="Richardson P."/>
        </authorList>
    </citation>
    <scope>NUCLEOTIDE SEQUENCE</scope>
    <source>
        <strain evidence="3">2CP-1</strain>
    </source>
</reference>
<dbReference type="SUPFAM" id="SSF46548">
    <property type="entry name" value="alpha-helical ferredoxin"/>
    <property type="match status" value="1"/>
</dbReference>
<keyword evidence="1" id="KW-0732">Signal</keyword>
<organism evidence="3 4">
    <name type="scientific">Anaeromyxobacter dehalogenans (strain ATCC BAA-258 / DSM 21875 / 2CP-1)</name>
    <dbReference type="NCBI Taxonomy" id="455488"/>
    <lineage>
        <taxon>Bacteria</taxon>
        <taxon>Pseudomonadati</taxon>
        <taxon>Myxococcota</taxon>
        <taxon>Myxococcia</taxon>
        <taxon>Myxococcales</taxon>
        <taxon>Cystobacterineae</taxon>
        <taxon>Anaeromyxobacteraceae</taxon>
        <taxon>Anaeromyxobacter</taxon>
    </lineage>
</organism>
<protein>
    <submittedName>
        <fullName evidence="3">4Fe-4S ferredoxin, iron-sulfur binding protein</fullName>
    </submittedName>
</protein>
<evidence type="ECO:0000259" key="2">
    <source>
        <dbReference type="PROSITE" id="PS51379"/>
    </source>
</evidence>
<accession>B8JA15</accession>
<dbReference type="HOGENOM" id="CLU_1238587_0_0_7"/>
<proteinExistence type="predicted"/>
<feature type="chain" id="PRO_5002874831" evidence="1">
    <location>
        <begin position="26"/>
        <end position="209"/>
    </location>
</feature>
<dbReference type="Proteomes" id="UP000007089">
    <property type="component" value="Chromosome"/>
</dbReference>
<keyword evidence="4" id="KW-1185">Reference proteome</keyword>
<feature type="signal peptide" evidence="1">
    <location>
        <begin position="1"/>
        <end position="25"/>
    </location>
</feature>
<evidence type="ECO:0000256" key="1">
    <source>
        <dbReference type="SAM" id="SignalP"/>
    </source>
</evidence>
<name>B8JA15_ANAD2</name>
<gene>
    <name evidence="3" type="ordered locus">A2cp1_0361</name>
</gene>
<dbReference type="EMBL" id="CP001359">
    <property type="protein sequence ID" value="ACL63718.1"/>
    <property type="molecule type" value="Genomic_DNA"/>
</dbReference>
<evidence type="ECO:0000313" key="3">
    <source>
        <dbReference type="EMBL" id="ACL63718.1"/>
    </source>
</evidence>
<dbReference type="AlphaFoldDB" id="B8JA15"/>